<keyword evidence="4" id="KW-1185">Reference proteome</keyword>
<dbReference type="PANTHER" id="PTHR47505">
    <property type="entry name" value="DNA UTILIZATION PROTEIN YHGH"/>
    <property type="match status" value="1"/>
</dbReference>
<sequence length="227" mass="26021">MILDFVDLLFPKICASCDQALQKNEICFCTNCRIDLPTTQDYSIKENETKKVFYGRIPLENASALLYYEKGGIVQNLLHDLKYRGNQKVGEVLGNWHAELLVENGWKNQFDWVIPVPIHKKRLSERGYNQVDLYADAFAKHINARCVKDLLLRSHKSRTQVFKNRIARSKVTKSDFYLTDNYEDVSQKKILLVDDIITTGATMEACCSELLKLPNVKISIASMALVK</sequence>
<organism evidence="3 4">
    <name type="scientific">Psychroflexus planctonicus</name>
    <dbReference type="NCBI Taxonomy" id="1526575"/>
    <lineage>
        <taxon>Bacteria</taxon>
        <taxon>Pseudomonadati</taxon>
        <taxon>Bacteroidota</taxon>
        <taxon>Flavobacteriia</taxon>
        <taxon>Flavobacteriales</taxon>
        <taxon>Flavobacteriaceae</taxon>
        <taxon>Psychroflexus</taxon>
    </lineage>
</organism>
<dbReference type="CDD" id="cd06223">
    <property type="entry name" value="PRTases_typeI"/>
    <property type="match status" value="1"/>
</dbReference>
<protein>
    <submittedName>
        <fullName evidence="3">Amidophosphoribosyltransferase</fullName>
    </submittedName>
</protein>
<dbReference type="EMBL" id="BMGM01000001">
    <property type="protein sequence ID" value="GGE26243.1"/>
    <property type="molecule type" value="Genomic_DNA"/>
</dbReference>
<comment type="caution">
    <text evidence="3">The sequence shown here is derived from an EMBL/GenBank/DDBJ whole genome shotgun (WGS) entry which is preliminary data.</text>
</comment>
<dbReference type="Gene3D" id="3.40.50.2020">
    <property type="match status" value="1"/>
</dbReference>
<dbReference type="InterPro" id="IPR029057">
    <property type="entry name" value="PRTase-like"/>
</dbReference>
<dbReference type="InterPro" id="IPR051910">
    <property type="entry name" value="ComF/GntX_DNA_util-trans"/>
</dbReference>
<dbReference type="PANTHER" id="PTHR47505:SF1">
    <property type="entry name" value="DNA UTILIZATION PROTEIN YHGH"/>
    <property type="match status" value="1"/>
</dbReference>
<dbReference type="RefSeq" id="WP_188457370.1">
    <property type="nucleotide sequence ID" value="NZ_BMGM01000001.1"/>
</dbReference>
<accession>A0ABQ1SFS4</accession>
<dbReference type="Proteomes" id="UP000599179">
    <property type="component" value="Unassembled WGS sequence"/>
</dbReference>
<dbReference type="InterPro" id="IPR000836">
    <property type="entry name" value="PRTase_dom"/>
</dbReference>
<evidence type="ECO:0000259" key="2">
    <source>
        <dbReference type="Pfam" id="PF00156"/>
    </source>
</evidence>
<comment type="similarity">
    <text evidence="1">Belongs to the ComF/GntX family.</text>
</comment>
<evidence type="ECO:0000256" key="1">
    <source>
        <dbReference type="ARBA" id="ARBA00008007"/>
    </source>
</evidence>
<evidence type="ECO:0000313" key="3">
    <source>
        <dbReference type="EMBL" id="GGE26243.1"/>
    </source>
</evidence>
<feature type="domain" description="Phosphoribosyltransferase" evidence="2">
    <location>
        <begin position="173"/>
        <end position="223"/>
    </location>
</feature>
<evidence type="ECO:0000313" key="4">
    <source>
        <dbReference type="Proteomes" id="UP000599179"/>
    </source>
</evidence>
<dbReference type="Pfam" id="PF00156">
    <property type="entry name" value="Pribosyltran"/>
    <property type="match status" value="1"/>
</dbReference>
<proteinExistence type="inferred from homology"/>
<dbReference type="SUPFAM" id="SSF53271">
    <property type="entry name" value="PRTase-like"/>
    <property type="match status" value="1"/>
</dbReference>
<gene>
    <name evidence="3" type="ORF">GCM10010832_03700</name>
</gene>
<name>A0ABQ1SFS4_9FLAO</name>
<reference evidence="4" key="1">
    <citation type="journal article" date="2019" name="Int. J. Syst. Evol. Microbiol.">
        <title>The Global Catalogue of Microorganisms (GCM) 10K type strain sequencing project: providing services to taxonomists for standard genome sequencing and annotation.</title>
        <authorList>
            <consortium name="The Broad Institute Genomics Platform"/>
            <consortium name="The Broad Institute Genome Sequencing Center for Infectious Disease"/>
            <person name="Wu L."/>
            <person name="Ma J."/>
        </authorList>
    </citation>
    <scope>NUCLEOTIDE SEQUENCE [LARGE SCALE GENOMIC DNA]</scope>
    <source>
        <strain evidence="4">CGMCC 1.12931</strain>
    </source>
</reference>